<sequence>MKISGLNELQKEFANLQKNAEKLEGLNCIPFDDLFNHTFMMTYTKFNSIDDFFNNSQFDTNNFDEINDSELDEYVNKFSSFANWNDMMESATVDYIEKHLFQ</sequence>
<dbReference type="RefSeq" id="WP_313794217.1">
    <property type="nucleotide sequence ID" value="NZ_CP102453.1"/>
</dbReference>
<evidence type="ECO:0000313" key="1">
    <source>
        <dbReference type="EMBL" id="UUX34716.1"/>
    </source>
</evidence>
<evidence type="ECO:0008006" key="3">
    <source>
        <dbReference type="Google" id="ProtNLM"/>
    </source>
</evidence>
<reference evidence="1 2" key="1">
    <citation type="submission" date="2022-08" db="EMBL/GenBank/DDBJ databases">
        <title>Aerococcaceae sp. nov isolated from spoiled eye mask.</title>
        <authorList>
            <person name="Zhou G."/>
            <person name="Xie X.-B."/>
            <person name="Shi Q.-S."/>
            <person name="Wang Y.-S."/>
            <person name="Wen X."/>
            <person name="Peng H."/>
            <person name="Yang X.-J."/>
            <person name="Tao H.-B."/>
            <person name="Huang X.-M."/>
        </authorList>
    </citation>
    <scope>NUCLEOTIDE SEQUENCE [LARGE SCALE GENOMIC DNA]</scope>
    <source>
        <strain evidence="2">DM20194951</strain>
    </source>
</reference>
<gene>
    <name evidence="1" type="ORF">NRE15_03435</name>
</gene>
<proteinExistence type="predicted"/>
<dbReference type="Proteomes" id="UP001315967">
    <property type="component" value="Chromosome"/>
</dbReference>
<protein>
    <recommendedName>
        <fullName evidence="3">Phage protein</fullName>
    </recommendedName>
</protein>
<organism evidence="1 2">
    <name type="scientific">Fundicoccus culcitae</name>
    <dbReference type="NCBI Taxonomy" id="2969821"/>
    <lineage>
        <taxon>Bacteria</taxon>
        <taxon>Bacillati</taxon>
        <taxon>Bacillota</taxon>
        <taxon>Bacilli</taxon>
        <taxon>Lactobacillales</taxon>
        <taxon>Aerococcaceae</taxon>
        <taxon>Fundicoccus</taxon>
    </lineage>
</organism>
<evidence type="ECO:0000313" key="2">
    <source>
        <dbReference type="Proteomes" id="UP001315967"/>
    </source>
</evidence>
<dbReference type="EMBL" id="CP102453">
    <property type="protein sequence ID" value="UUX34716.1"/>
    <property type="molecule type" value="Genomic_DNA"/>
</dbReference>
<keyword evidence="2" id="KW-1185">Reference proteome</keyword>
<name>A0ABY5P7M7_9LACT</name>
<accession>A0ABY5P7M7</accession>